<dbReference type="PANTHER" id="PTHR13817:SF171">
    <property type="entry name" value="STRETCHIN-MLCK, ISOFORM U"/>
    <property type="match status" value="1"/>
</dbReference>
<feature type="domain" description="Ig-like" evidence="5">
    <location>
        <begin position="394"/>
        <end position="474"/>
    </location>
</feature>
<dbReference type="Gene3D" id="2.60.40.10">
    <property type="entry name" value="Immunoglobulins"/>
    <property type="match status" value="8"/>
</dbReference>
<dbReference type="InterPro" id="IPR003599">
    <property type="entry name" value="Ig_sub"/>
</dbReference>
<protein>
    <recommendedName>
        <fullName evidence="5">Ig-like domain-containing protein</fullName>
    </recommendedName>
</protein>
<dbReference type="EMBL" id="JACMRX010000005">
    <property type="protein sequence ID" value="KAF7989926.1"/>
    <property type="molecule type" value="Genomic_DNA"/>
</dbReference>
<dbReference type="OrthoDB" id="6070751at2759"/>
<dbReference type="SMART" id="SM00409">
    <property type="entry name" value="IG"/>
    <property type="match status" value="8"/>
</dbReference>
<feature type="domain" description="Ig-like" evidence="5">
    <location>
        <begin position="2197"/>
        <end position="2288"/>
    </location>
</feature>
<dbReference type="Proteomes" id="UP000639338">
    <property type="component" value="Unassembled WGS sequence"/>
</dbReference>
<feature type="compositionally biased region" description="Polar residues" evidence="4">
    <location>
        <begin position="1766"/>
        <end position="1778"/>
    </location>
</feature>
<dbReference type="InterPro" id="IPR007110">
    <property type="entry name" value="Ig-like_dom"/>
</dbReference>
<feature type="region of interest" description="Disordered" evidence="4">
    <location>
        <begin position="764"/>
        <end position="809"/>
    </location>
</feature>
<evidence type="ECO:0000313" key="6">
    <source>
        <dbReference type="EMBL" id="KAF7989926.1"/>
    </source>
</evidence>
<dbReference type="InterPro" id="IPR036179">
    <property type="entry name" value="Ig-like_dom_sf"/>
</dbReference>
<proteinExistence type="predicted"/>
<feature type="domain" description="Ig-like" evidence="5">
    <location>
        <begin position="301"/>
        <end position="390"/>
    </location>
</feature>
<reference evidence="6 7" key="1">
    <citation type="submission" date="2020-08" db="EMBL/GenBank/DDBJ databases">
        <title>Aphidius gifuensis genome sequencing and assembly.</title>
        <authorList>
            <person name="Du Z."/>
        </authorList>
    </citation>
    <scope>NUCLEOTIDE SEQUENCE [LARGE SCALE GENOMIC DNA]</scope>
    <source>
        <strain evidence="6">YNYX2018</strain>
        <tissue evidence="6">Adults</tissue>
    </source>
</reference>
<evidence type="ECO:0000259" key="5">
    <source>
        <dbReference type="PROSITE" id="PS50835"/>
    </source>
</evidence>
<dbReference type="InterPro" id="IPR013098">
    <property type="entry name" value="Ig_I-set"/>
</dbReference>
<evidence type="ECO:0000256" key="4">
    <source>
        <dbReference type="SAM" id="MobiDB-lite"/>
    </source>
</evidence>
<dbReference type="CDD" id="cd00096">
    <property type="entry name" value="Ig"/>
    <property type="match status" value="2"/>
</dbReference>
<dbReference type="InterPro" id="IPR003598">
    <property type="entry name" value="Ig_sub2"/>
</dbReference>
<dbReference type="PROSITE" id="PS50835">
    <property type="entry name" value="IG_LIKE"/>
    <property type="match status" value="6"/>
</dbReference>
<keyword evidence="3" id="KW-0393">Immunoglobulin domain</keyword>
<feature type="domain" description="Ig-like" evidence="5">
    <location>
        <begin position="101"/>
        <end position="189"/>
    </location>
</feature>
<keyword evidence="2" id="KW-1015">Disulfide bond</keyword>
<keyword evidence="7" id="KW-1185">Reference proteome</keyword>
<evidence type="ECO:0000256" key="1">
    <source>
        <dbReference type="ARBA" id="ARBA00022737"/>
    </source>
</evidence>
<evidence type="ECO:0000313" key="7">
    <source>
        <dbReference type="Proteomes" id="UP000639338"/>
    </source>
</evidence>
<dbReference type="SMART" id="SM00408">
    <property type="entry name" value="IGc2"/>
    <property type="match status" value="5"/>
</dbReference>
<keyword evidence="1" id="KW-0677">Repeat</keyword>
<dbReference type="InterPro" id="IPR050964">
    <property type="entry name" value="Striated_Muscle_Regulatory"/>
</dbReference>
<dbReference type="Pfam" id="PF07679">
    <property type="entry name" value="I-set"/>
    <property type="match status" value="7"/>
</dbReference>
<feature type="region of interest" description="Disordered" evidence="4">
    <location>
        <begin position="1761"/>
        <end position="1788"/>
    </location>
</feature>
<dbReference type="SUPFAM" id="SSF48726">
    <property type="entry name" value="Immunoglobulin"/>
    <property type="match status" value="8"/>
</dbReference>
<feature type="domain" description="Ig-like" evidence="5">
    <location>
        <begin position="595"/>
        <end position="673"/>
    </location>
</feature>
<comment type="caution">
    <text evidence="6">The sequence shown here is derived from an EMBL/GenBank/DDBJ whole genome shotgun (WGS) entry which is preliminary data.</text>
</comment>
<dbReference type="FunFam" id="2.60.40.10:FF:000107">
    <property type="entry name" value="Myosin, light chain kinase a"/>
    <property type="match status" value="1"/>
</dbReference>
<gene>
    <name evidence="6" type="ORF">HCN44_008600</name>
</gene>
<feature type="compositionally biased region" description="Basic and acidic residues" evidence="4">
    <location>
        <begin position="769"/>
        <end position="809"/>
    </location>
</feature>
<feature type="domain" description="Ig-like" evidence="5">
    <location>
        <begin position="193"/>
        <end position="280"/>
    </location>
</feature>
<organism evidence="6 7">
    <name type="scientific">Aphidius gifuensis</name>
    <name type="common">Parasitoid wasp</name>
    <dbReference type="NCBI Taxonomy" id="684658"/>
    <lineage>
        <taxon>Eukaryota</taxon>
        <taxon>Metazoa</taxon>
        <taxon>Ecdysozoa</taxon>
        <taxon>Arthropoda</taxon>
        <taxon>Hexapoda</taxon>
        <taxon>Insecta</taxon>
        <taxon>Pterygota</taxon>
        <taxon>Neoptera</taxon>
        <taxon>Endopterygota</taxon>
        <taxon>Hymenoptera</taxon>
        <taxon>Apocrita</taxon>
        <taxon>Ichneumonoidea</taxon>
        <taxon>Braconidae</taxon>
        <taxon>Aphidiinae</taxon>
        <taxon>Aphidius</taxon>
    </lineage>
</organism>
<dbReference type="FunFam" id="2.60.40.10:FF:000032">
    <property type="entry name" value="palladin isoform X1"/>
    <property type="match status" value="1"/>
</dbReference>
<dbReference type="PANTHER" id="PTHR13817">
    <property type="entry name" value="TITIN"/>
    <property type="match status" value="1"/>
</dbReference>
<sequence length="2464" mass="283621">MGSHCCKCADSKNQQQRLDSSISNVQNNQLIPTERYNVNSAKKIIQLALQNSKRKSNSNKLGLATNKDGKYKKMASTHNEALDQNISINASPDELKRNDLPFFAEPLTDVRVKVGSRMRLSTDIRSSTMLKVTWFRENKRIQMGGRFFMIDKGNFQSIDIMPVIAHDEGQWTCLAENSYGNSTCSFFLSVIIPKIYQLPNFINNVQVLITEAGTVLLECQVFGVPTPLLQWFKDGEEITAGDIFALTTRTNDTTLLGYYSCKAVNCMGIASSLSKAHIITSKSMEISLGVRNFQTSLTRAPMLSNILKKKNCIIGDCIALTCEINFLPESKLYWFNRQGRVSSSEKYQIMEEEGSFSVKITEIDANDEGLWKCVAERGENMTHIMSYDLTILIPKSYSYPKFKEPLKVIISKKGIVSFECKVVGIPTPTLKWYRNDQELKRDDIYCITTTSPLGSYCCVARNCMGEVKSTAELTIETIKNYLRKTDLSFSKNANIPYFRRGLENVKAEINSKFRFTVQVDISFRDTLHWYRNDNLIVSSVDYRSVEGKYGEHHLEIEKLKIIDDANWRCVVGNDYGYNETSCYLKLIIPKHYKKPEFLENLKVICTEAGQINLECKIKGVPSPTLQWFNGNVELQQGVIQKITPTNDNDCSLGTYTCQASNCMGTVKNSILLVGISNIFTREKISKTHEISEEPNTQKKEVKDKICIKLSCNNQHIIHDLVQTTDGQVEAIVTDEITKLISGENVTTVPSVKLMLKTFSDESLNYNENSEEKDKDDDNKPNEGSEKKSQNRKCSRDNGAKNDDECTDEEQRKITIQKIGVQIYRSEEELFQKNSNQSITPHYQEHTEGIVSRCNYENLDNKAVESICDFRKTEQASENRERLSNDLHSYLHTITTQLEREGDTYIRNEASEVWEDAEIENEHHVQETNTYENKRKERLENSTEIGEKIGVPCENQNLVYGVQDILCDYRIIDEVEKSKEKLCNESTIHTNQYAKTTELEKEEETQIFERDTDYTKAGNDDIELNIDTVEMQGPLLEKKILNDQSGVLSIDHDSENELERRTEIGPDFSLLDIREENSQKVMDSFGTENICIKNDTKDEKKNKESHHVRAIDTYKNEQDESLEHSTKTIGKITDDDNSCIIDDIELNFDSVGTEGLNELKRHTEINPGFSLSDIKTENIREDIDVVGTEKICTADDMKEEKQNYIGQKNHGLEASDNKRNISILEKDVGKEAEIGNQHYVRAEDPHKNKHEEILEHSTEKIEKNTVPCENRNFANKAQDNLCDFQKIDEVEENGEKLYNEYSDFNLYTDDTELERKGDNQIFNRDTDYTNADDVLYKIDEIELKINTVETQGPLIEKELLDDRSGIISSIDHKSENELEKNSEICPGFSFTDISNENSKKGMDLSEKEKIDITNYTNVERDGEKLYDEYLYPNSYTKTPEDKREEDTQIFNRETDRTNADDDVLCTTNDIESNEDTVDMQGPIVEENRLTDQKRIILSINHDIENQTEKQTENGPGVLLTDIGNENVQKSLDLFDDEKICIANDTEEEKENKLAEKNHGFEEIRNEKHLPIQEDKASDDGTYVNNKNQHHVRATDTHENEQESLTHSTEKIEKNTVPCENLNSENEAQDNLCDFQQIEEVEENREQLYNEYLRLNSYTENTELEREGDNQIFNRDTDYMNADDDLFCIIDDIELKIHTVEIHGPLLEEELLDDRSGTILFIDYKSENELERHSENGLGFSLTNIRKENSQKGMDSFETEKIRVANDTEGQTQNETGQKNHGSEKSDNKWHISIQDDEASKVGKDVEIENQHIVRAIDTHKYQQDKQLEHSTKKIEKNTVPCENENFANKAQDNLCDLQKIDEVEENGDDVVLCLINDIKLSMDTVGVQASVREEKSLDDQTKFISTIYSDSKNKVGIEPRIESVFLLANIEKRNGQKEKNFIESMKMCIENDTQENKINPLCTKYPGIEKINSKWSLPTLESNMLDSWEVVENENQQNVPVIDTHKCARSWKKPSSFLCVMSMKNLASIPKQRSTILTVFEKRLPIQVNRFELVNQAVSSNYKRINRTNTDLRSRKGFRIIREITPSISQYPYEQFSVRPVNRYDQLNNSRRFLNYGIYTQRNQSFTKLLDLSHYFDQIELESSPSKLCLKKTSQYSQLPYFLGQLPSSSKRYARSFNYLSTSNCFPINRLNSKGGKPKFFISLQNKMTIETSWVKLTCTVFADPNPEVFWFKDGNRLSLYSSNHVVNIVNGVVTLEIYSVRPQDSGEYSCWARNMYGLASTEATLKVTSLYSRVAAVQTHINIVKKSHEYGFLIRRTRTDMDGLMNTYGYKNFSRSLFEMSRNSMKPATFVCRPLIKEIAIAINGCMRISFQMSGIPTPKVIVLRERRNIMYDRRLHHEIHNDYVMIRLERAQPSDEGSYCIIVQNCFGCDRHFFTMKVTKPSGFVRRDMSPWMKKSYDNRYGF</sequence>
<evidence type="ECO:0000256" key="2">
    <source>
        <dbReference type="ARBA" id="ARBA00023157"/>
    </source>
</evidence>
<evidence type="ECO:0000256" key="3">
    <source>
        <dbReference type="ARBA" id="ARBA00023319"/>
    </source>
</evidence>
<dbReference type="InterPro" id="IPR013783">
    <property type="entry name" value="Ig-like_fold"/>
</dbReference>
<name>A0A834XSD9_APHGI</name>
<feature type="compositionally biased region" description="Basic and acidic residues" evidence="4">
    <location>
        <begin position="1779"/>
        <end position="1788"/>
    </location>
</feature>
<accession>A0A834XSD9</accession>